<accession>A0ACC3TWM2</accession>
<dbReference type="EMBL" id="MU970041">
    <property type="protein sequence ID" value="KAK9325396.1"/>
    <property type="molecule type" value="Genomic_DNA"/>
</dbReference>
<evidence type="ECO:0000313" key="1">
    <source>
        <dbReference type="EMBL" id="KAK9325396.1"/>
    </source>
</evidence>
<protein>
    <submittedName>
        <fullName evidence="1">Squalene/phytoene synthase-domain-containing protein</fullName>
    </submittedName>
</protein>
<name>A0ACC3TWM2_9ASCO</name>
<evidence type="ECO:0000313" key="2">
    <source>
        <dbReference type="Proteomes" id="UP001489719"/>
    </source>
</evidence>
<gene>
    <name evidence="1" type="ORF">V1517DRAFT_314793</name>
</gene>
<reference evidence="2" key="1">
    <citation type="journal article" date="2024" name="Front. Bioeng. Biotechnol.">
        <title>Genome-scale model development and genomic sequencing of the oleaginous clade Lipomyces.</title>
        <authorList>
            <person name="Czajka J.J."/>
            <person name="Han Y."/>
            <person name="Kim J."/>
            <person name="Mondo S.J."/>
            <person name="Hofstad B.A."/>
            <person name="Robles A."/>
            <person name="Haridas S."/>
            <person name="Riley R."/>
            <person name="LaButti K."/>
            <person name="Pangilinan J."/>
            <person name="Andreopoulos W."/>
            <person name="Lipzen A."/>
            <person name="Yan J."/>
            <person name="Wang M."/>
            <person name="Ng V."/>
            <person name="Grigoriev I.V."/>
            <person name="Spatafora J.W."/>
            <person name="Magnuson J.K."/>
            <person name="Baker S.E."/>
            <person name="Pomraning K.R."/>
        </authorList>
    </citation>
    <scope>NUCLEOTIDE SEQUENCE [LARGE SCALE GENOMIC DNA]</scope>
    <source>
        <strain evidence="2">CBS 10300</strain>
    </source>
</reference>
<organism evidence="1 2">
    <name type="scientific">Lipomyces orientalis</name>
    <dbReference type="NCBI Taxonomy" id="1233043"/>
    <lineage>
        <taxon>Eukaryota</taxon>
        <taxon>Fungi</taxon>
        <taxon>Dikarya</taxon>
        <taxon>Ascomycota</taxon>
        <taxon>Saccharomycotina</taxon>
        <taxon>Lipomycetes</taxon>
        <taxon>Lipomycetales</taxon>
        <taxon>Lipomycetaceae</taxon>
        <taxon>Lipomyces</taxon>
    </lineage>
</organism>
<comment type="caution">
    <text evidence="1">The sequence shown here is derived from an EMBL/GenBank/DDBJ whole genome shotgun (WGS) entry which is preliminary data.</text>
</comment>
<keyword evidence="2" id="KW-1185">Reference proteome</keyword>
<dbReference type="Proteomes" id="UP001489719">
    <property type="component" value="Unassembled WGS sequence"/>
</dbReference>
<sequence length="391" mass="43286">MSVHTLAICRRSAMQQGYSCRMGAIRTSHSHSHSHDEGSSHSHSHTHTHTQTARVQEPAPKPLDSPSTSSSPQSDGSRLSISRAHQYCASMLQSSFMSPKLITPFVPGPSRDAHIALSSLSAALKHASHPPLTSSASISMASGSSAASARLRLQFWKQTIQDIFAGKTPPSEPVAVLLTEVIGTHSYTRGFFMRMVDARMARVGDPPFANISALADYGEAAYSSMLYLLGESMPSVRAVAAEHVCSHIGRAMGVVEVLSDFPGMIERRGRVLLPVDVMVRHAVREEDVLRRIDVSDTEIRRKLADAVFEVATHANDQLITARTMLEEVVSQQGGRKNIDDAMFAPVLFAIPIRMWLEKLEKIDFDLFSPKLRVKDWILPWKMYWAYRSRKI</sequence>
<proteinExistence type="predicted"/>